<evidence type="ECO:0000256" key="2">
    <source>
        <dbReference type="SAM" id="MobiDB-lite"/>
    </source>
</evidence>
<feature type="compositionally biased region" description="Polar residues" evidence="2">
    <location>
        <begin position="629"/>
        <end position="638"/>
    </location>
</feature>
<evidence type="ECO:0000313" key="3">
    <source>
        <dbReference type="EMBL" id="MBX05965.1"/>
    </source>
</evidence>
<name>A0A2P2KJQ8_RHIMU</name>
<dbReference type="PANTHER" id="PTHR47747:SF2">
    <property type="entry name" value="RIBONUCLEASE P PROTEIN SUBUNIT P38-LIKE PROTEIN"/>
    <property type="match status" value="1"/>
</dbReference>
<proteinExistence type="predicted"/>
<dbReference type="EMBL" id="GGEC01025487">
    <property type="protein sequence ID" value="MBX05971.1"/>
    <property type="molecule type" value="Transcribed_RNA"/>
</dbReference>
<dbReference type="EMBL" id="GGEC01025485">
    <property type="protein sequence ID" value="MBX05969.1"/>
    <property type="molecule type" value="Transcribed_RNA"/>
</dbReference>
<accession>A0A2P2KJQ8</accession>
<feature type="compositionally biased region" description="Basic and acidic residues" evidence="2">
    <location>
        <begin position="598"/>
        <end position="612"/>
    </location>
</feature>
<dbReference type="EMBL" id="GGEC01025488">
    <property type="protein sequence ID" value="MBX05972.1"/>
    <property type="molecule type" value="Transcribed_RNA"/>
</dbReference>
<feature type="coiled-coil region" evidence="1">
    <location>
        <begin position="437"/>
        <end position="464"/>
    </location>
</feature>
<organism evidence="3">
    <name type="scientific">Rhizophora mucronata</name>
    <name type="common">Asiatic mangrove</name>
    <dbReference type="NCBI Taxonomy" id="61149"/>
    <lineage>
        <taxon>Eukaryota</taxon>
        <taxon>Viridiplantae</taxon>
        <taxon>Streptophyta</taxon>
        <taxon>Embryophyta</taxon>
        <taxon>Tracheophyta</taxon>
        <taxon>Spermatophyta</taxon>
        <taxon>Magnoliopsida</taxon>
        <taxon>eudicotyledons</taxon>
        <taxon>Gunneridae</taxon>
        <taxon>Pentapetalae</taxon>
        <taxon>rosids</taxon>
        <taxon>fabids</taxon>
        <taxon>Malpighiales</taxon>
        <taxon>Rhizophoraceae</taxon>
        <taxon>Rhizophora</taxon>
    </lineage>
</organism>
<dbReference type="PANTHER" id="PTHR47747">
    <property type="entry name" value="RIBONUCLEASE P PROTEIN SUBUNIT P38-LIKE PROTEIN"/>
    <property type="match status" value="1"/>
</dbReference>
<feature type="region of interest" description="Disordered" evidence="2">
    <location>
        <begin position="598"/>
        <end position="638"/>
    </location>
</feature>
<protein>
    <submittedName>
        <fullName evidence="3">Trichohyalin</fullName>
    </submittedName>
</protein>
<reference evidence="3" key="1">
    <citation type="submission" date="2018-02" db="EMBL/GenBank/DDBJ databases">
        <title>Rhizophora mucronata_Transcriptome.</title>
        <authorList>
            <person name="Meera S.P."/>
            <person name="Sreeshan A."/>
            <person name="Augustine A."/>
        </authorList>
    </citation>
    <scope>NUCLEOTIDE SEQUENCE</scope>
    <source>
        <tissue evidence="3">Leaf</tissue>
    </source>
</reference>
<dbReference type="AlphaFoldDB" id="A0A2P2KJQ8"/>
<keyword evidence="1" id="KW-0175">Coiled coil</keyword>
<feature type="coiled-coil region" evidence="1">
    <location>
        <begin position="127"/>
        <end position="310"/>
    </location>
</feature>
<sequence length="838" mass="96268">MGEEGSSTSDSIVTEERKEKFYPMYFGVSCALIGLRVLSIFDKEDDQWPELCKKMLHGSAQLLGLLVWKMQREGSNSNGGPCELLRNLETARKEIEHLKKMRHEDARANEKVVGIFASQEQGWLTERKKLHQDIGILLNELRVLERKEEAVSEMNDKLEQMEHLVQSKDLALEEEENKRKELEARLMKAENVAEELRETAKREAQEHCADLLKHKTAFMELASNQRQLEAEMGRAMRQIEAKRNELNLVSEQKVESVALAEKLSTEVMKMRKELEQKDKILSAMLRKSKLDTAEKQMLLKEVKLSKANRKQSELEAERWRTVSEARHERHSLRSMFTYQSNSGREDPAVAREASQIGRGRALTTDHVLEYYNSHVSDCYSLGRNDKPDDVKQLEEWVHLEAEKYATAMERRHHLEIDAFAEQMSLKDERLEACRWRLLGVEIESKRLQSHVERLNQEILDLRHQNVKLGALLLGREQELNALKEQFAIKIKQKILPKANFSSSLPEQALPHDTIWSTVKVIKRKPMEGIQETKASIPETSEEKDAISSTVKIVKRKPTEGIQETKAGITETSEAKDLEEDAHTCFQSQNTRLIVRSQEKEAEEKEDADRVPVEEESTTPLESDCAKQLPSPSQPVVKTNNSSWRIDLHALGVSYRIKTLKQQLLMLERLTGKKESWEDVDNNGIANTQHGMNNFLLLMSLLNKQVSRYQSLQGNTDELCKRMHDSNVERSHGCRDSSTARTKEETKILEHFLEETFQLQRYLVATGQRLMEVQTKIASGFAGIPIGLDKSVSFDVKRFADKIRTLFQDVQRGLEVRIARIIGDVEGTLACEGMIRIKR</sequence>
<evidence type="ECO:0000256" key="1">
    <source>
        <dbReference type="SAM" id="Coils"/>
    </source>
</evidence>
<dbReference type="EMBL" id="GGEC01025486">
    <property type="protein sequence ID" value="MBX05970.1"/>
    <property type="molecule type" value="Transcribed_RNA"/>
</dbReference>
<dbReference type="EMBL" id="GGEC01025481">
    <property type="protein sequence ID" value="MBX05965.1"/>
    <property type="molecule type" value="Transcribed_RNA"/>
</dbReference>